<gene>
    <name evidence="3" type="ORF">ABQJ56_12950</name>
</gene>
<dbReference type="EMBL" id="JBFOHL010000011">
    <property type="protein sequence ID" value="MEW9625131.1"/>
    <property type="molecule type" value="Genomic_DNA"/>
</dbReference>
<evidence type="ECO:0000256" key="2">
    <source>
        <dbReference type="SAM" id="SignalP"/>
    </source>
</evidence>
<dbReference type="Gene3D" id="2.40.160.10">
    <property type="entry name" value="Porin"/>
    <property type="match status" value="1"/>
</dbReference>
<dbReference type="Proteomes" id="UP001556170">
    <property type="component" value="Unassembled WGS sequence"/>
</dbReference>
<name>A0ABV3QS12_9GAMM</name>
<evidence type="ECO:0000313" key="3">
    <source>
        <dbReference type="EMBL" id="MEW9625131.1"/>
    </source>
</evidence>
<reference evidence="3 4" key="1">
    <citation type="submission" date="2024-06" db="EMBL/GenBank/DDBJ databases">
        <authorList>
            <person name="Woo H."/>
        </authorList>
    </citation>
    <scope>NUCLEOTIDE SEQUENCE [LARGE SCALE GENOMIC DNA]</scope>
    <source>
        <strain evidence="3 4">S2-g</strain>
    </source>
</reference>
<dbReference type="InterPro" id="IPR023614">
    <property type="entry name" value="Porin_dom_sf"/>
</dbReference>
<organism evidence="3 4">
    <name type="scientific">Rhodanobacter geophilus</name>
    <dbReference type="NCBI Taxonomy" id="3162488"/>
    <lineage>
        <taxon>Bacteria</taxon>
        <taxon>Pseudomonadati</taxon>
        <taxon>Pseudomonadota</taxon>
        <taxon>Gammaproteobacteria</taxon>
        <taxon>Lysobacterales</taxon>
        <taxon>Rhodanobacteraceae</taxon>
        <taxon>Rhodanobacter</taxon>
    </lineage>
</organism>
<proteinExistence type="predicted"/>
<keyword evidence="4" id="KW-1185">Reference proteome</keyword>
<sequence length="482" mass="51728">MSFMSPTLIRRCRRPLALGVACALVLPWAAQAQTGTPPATNAATTSAREQQLEQRVDQLEQELAQLKQMIQAQKQQAASPPAPAAPARNVAAAPASSSRPVFTSAPGVSVALHGFISASAFSQNKSFAYGNGQNAEYPVAGGSNGSLSGVDVRNTRFWLDFSGARLTGDWIGGGRIEMDFFGGYNGTGAYSQQQPTPRLRQAYMELTNPDTGSTIRIGQQWELLFPLDNVTASLSHIAFPLGFGTGMIGWRFPGVVWMQDLNHGSDGVKWRLDLGAFEGSWNGPDGAVNNTNYLTAGNAGFRPQLEARLHAQGGNWLAYAVAHYSEVDLRGVGGTAPTPVQSSVKSVGYELGGQWKPGPWVFRANAYTGKGLGEVFGDLSQFGDIKDTGGYLQAGYNFTPNWSLNALYATSKLNRDDVVRWMGNGSTGLLRGRQTGLNLDYAAGNYELGLEWLYGWLDSTSNGTNTRTSSGNQVSVSALYHF</sequence>
<dbReference type="SUPFAM" id="SSF56935">
    <property type="entry name" value="Porins"/>
    <property type="match status" value="1"/>
</dbReference>
<feature type="region of interest" description="Disordered" evidence="1">
    <location>
        <begin position="70"/>
        <end position="91"/>
    </location>
</feature>
<evidence type="ECO:0008006" key="5">
    <source>
        <dbReference type="Google" id="ProtNLM"/>
    </source>
</evidence>
<keyword evidence="2" id="KW-0732">Signal</keyword>
<evidence type="ECO:0000256" key="1">
    <source>
        <dbReference type="SAM" id="MobiDB-lite"/>
    </source>
</evidence>
<comment type="caution">
    <text evidence="3">The sequence shown here is derived from an EMBL/GenBank/DDBJ whole genome shotgun (WGS) entry which is preliminary data.</text>
</comment>
<feature type="signal peptide" evidence="2">
    <location>
        <begin position="1"/>
        <end position="32"/>
    </location>
</feature>
<evidence type="ECO:0000313" key="4">
    <source>
        <dbReference type="Proteomes" id="UP001556170"/>
    </source>
</evidence>
<feature type="chain" id="PRO_5046671880" description="Porin" evidence="2">
    <location>
        <begin position="33"/>
        <end position="482"/>
    </location>
</feature>
<accession>A0ABV3QS12</accession>
<dbReference type="CDD" id="cd14686">
    <property type="entry name" value="bZIP"/>
    <property type="match status" value="1"/>
</dbReference>
<protein>
    <recommendedName>
        <fullName evidence="5">Porin</fullName>
    </recommendedName>
</protein>